<dbReference type="InterPro" id="IPR016181">
    <property type="entry name" value="Acyl_CoA_acyltransferase"/>
</dbReference>
<dbReference type="InterPro" id="IPR051531">
    <property type="entry name" value="N-acetyltransferase"/>
</dbReference>
<dbReference type="KEGG" id="apra:G3A50_01320"/>
<reference evidence="2 3" key="1">
    <citation type="submission" date="2020-02" db="EMBL/GenBank/DDBJ databases">
        <authorList>
            <person name="Li G."/>
        </authorList>
    </citation>
    <scope>NUCLEOTIDE SEQUENCE [LARGE SCALE GENOMIC DNA]</scope>
    <source>
        <strain evidence="2 3">DSM 102029</strain>
    </source>
</reference>
<dbReference type="EMBL" id="CP048630">
    <property type="protein sequence ID" value="QIB32488.1"/>
    <property type="molecule type" value="Genomic_DNA"/>
</dbReference>
<evidence type="ECO:0000313" key="2">
    <source>
        <dbReference type="EMBL" id="QIB32488.1"/>
    </source>
</evidence>
<dbReference type="SUPFAM" id="SSF55729">
    <property type="entry name" value="Acyl-CoA N-acyltransferases (Nat)"/>
    <property type="match status" value="1"/>
</dbReference>
<dbReference type="InterPro" id="IPR000182">
    <property type="entry name" value="GNAT_dom"/>
</dbReference>
<dbReference type="PROSITE" id="PS51186">
    <property type="entry name" value="GNAT"/>
    <property type="match status" value="1"/>
</dbReference>
<evidence type="ECO:0000259" key="1">
    <source>
        <dbReference type="PROSITE" id="PS51186"/>
    </source>
</evidence>
<proteinExistence type="predicted"/>
<dbReference type="Gene3D" id="3.40.630.30">
    <property type="match status" value="1"/>
</dbReference>
<dbReference type="RefSeq" id="WP_163073429.1">
    <property type="nucleotide sequence ID" value="NZ_CP048630.1"/>
</dbReference>
<protein>
    <submittedName>
        <fullName evidence="2">GNAT family N-acetyltransferase</fullName>
    </submittedName>
</protein>
<gene>
    <name evidence="2" type="ORF">G3A50_01320</name>
</gene>
<dbReference type="Pfam" id="PF13302">
    <property type="entry name" value="Acetyltransf_3"/>
    <property type="match status" value="1"/>
</dbReference>
<keyword evidence="3" id="KW-1185">Reference proteome</keyword>
<dbReference type="GO" id="GO:0016747">
    <property type="term" value="F:acyltransferase activity, transferring groups other than amino-acyl groups"/>
    <property type="evidence" value="ECO:0007669"/>
    <property type="project" value="InterPro"/>
</dbReference>
<dbReference type="AlphaFoldDB" id="A0A6P1YGQ8"/>
<evidence type="ECO:0000313" key="3">
    <source>
        <dbReference type="Proteomes" id="UP000464751"/>
    </source>
</evidence>
<organism evidence="2 3">
    <name type="scientific">Ancylobacter pratisalsi</name>
    <dbReference type="NCBI Taxonomy" id="1745854"/>
    <lineage>
        <taxon>Bacteria</taxon>
        <taxon>Pseudomonadati</taxon>
        <taxon>Pseudomonadota</taxon>
        <taxon>Alphaproteobacteria</taxon>
        <taxon>Hyphomicrobiales</taxon>
        <taxon>Xanthobacteraceae</taxon>
        <taxon>Ancylobacter</taxon>
    </lineage>
</organism>
<dbReference type="PANTHER" id="PTHR43792">
    <property type="entry name" value="GNAT FAMILY, PUTATIVE (AFU_ORTHOLOGUE AFUA_3G00765)-RELATED-RELATED"/>
    <property type="match status" value="1"/>
</dbReference>
<name>A0A6P1YGQ8_9HYPH</name>
<accession>A0A6P1YGQ8</accession>
<dbReference type="Proteomes" id="UP000464751">
    <property type="component" value="Chromosome"/>
</dbReference>
<dbReference type="PANTHER" id="PTHR43792:SF16">
    <property type="entry name" value="N-ACETYLTRANSFERASE DOMAIN-CONTAINING PROTEIN"/>
    <property type="match status" value="1"/>
</dbReference>
<keyword evidence="2" id="KW-0808">Transferase</keyword>
<feature type="domain" description="N-acetyltransferase" evidence="1">
    <location>
        <begin position="12"/>
        <end position="175"/>
    </location>
</feature>
<sequence length="179" mass="19334">MPLIPTLTTPRLILRSYTLADFDAYAAMWSEPGVVRFIGGAPLSREVAWARFLRQFGLWHHLGFGGFVVEDRASGVLIGEVGFHDLRRAIVPSLEGTMETGWVLVGAAQGKGLAEEAVRVALGWADTHHAGTRITCMIQSEHAASLHVAGKLGFVPFADTLYNGNEVTLLERPRPSGAG</sequence>